<evidence type="ECO:0000256" key="1">
    <source>
        <dbReference type="ARBA" id="ARBA00004191"/>
    </source>
</evidence>
<evidence type="ECO:0000256" key="6">
    <source>
        <dbReference type="ARBA" id="ARBA00023295"/>
    </source>
</evidence>
<keyword evidence="4" id="KW-0964">Secreted</keyword>
<keyword evidence="5 9" id="KW-0378">Hydrolase</keyword>
<evidence type="ECO:0000256" key="2">
    <source>
        <dbReference type="ARBA" id="ARBA00008834"/>
    </source>
</evidence>
<protein>
    <recommendedName>
        <fullName evidence="13">Polygalacturonase</fullName>
    </recommendedName>
</protein>
<evidence type="ECO:0000313" key="11">
    <source>
        <dbReference type="EMBL" id="CAH9083341.1"/>
    </source>
</evidence>
<keyword evidence="6 9" id="KW-0326">Glycosidase</keyword>
<evidence type="ECO:0008006" key="13">
    <source>
        <dbReference type="Google" id="ProtNLM"/>
    </source>
</evidence>
<gene>
    <name evidence="11" type="ORF">CEPIT_LOCUS8534</name>
</gene>
<evidence type="ECO:0000256" key="8">
    <source>
        <dbReference type="PROSITE-ProRule" id="PRU10052"/>
    </source>
</evidence>
<feature type="active site" evidence="8">
    <location>
        <position position="235"/>
    </location>
</feature>
<dbReference type="GO" id="GO:0004650">
    <property type="term" value="F:polygalacturonase activity"/>
    <property type="evidence" value="ECO:0007669"/>
    <property type="project" value="InterPro"/>
</dbReference>
<reference evidence="11" key="1">
    <citation type="submission" date="2022-07" db="EMBL/GenBank/DDBJ databases">
        <authorList>
            <person name="Macas J."/>
            <person name="Novak P."/>
            <person name="Neumann P."/>
        </authorList>
    </citation>
    <scope>NUCLEOTIDE SEQUENCE</scope>
</reference>
<dbReference type="EMBL" id="CAMAPF010000043">
    <property type="protein sequence ID" value="CAH9083341.1"/>
    <property type="molecule type" value="Genomic_DNA"/>
</dbReference>
<dbReference type="Gene3D" id="2.160.20.10">
    <property type="entry name" value="Single-stranded right-handed beta-helix, Pectin lyase-like"/>
    <property type="match status" value="1"/>
</dbReference>
<feature type="chain" id="PRO_5043561106" description="Polygalacturonase" evidence="10">
    <location>
        <begin position="24"/>
        <end position="385"/>
    </location>
</feature>
<dbReference type="Pfam" id="PF00295">
    <property type="entry name" value="Glyco_hydro_28"/>
    <property type="match status" value="1"/>
</dbReference>
<comment type="subcellular location">
    <subcellularLocation>
        <location evidence="1">Secreted</location>
        <location evidence="1">Cell wall</location>
    </subcellularLocation>
</comment>
<evidence type="ECO:0000256" key="9">
    <source>
        <dbReference type="RuleBase" id="RU361169"/>
    </source>
</evidence>
<dbReference type="PROSITE" id="PS00502">
    <property type="entry name" value="POLYGALACTURONASE"/>
    <property type="match status" value="1"/>
</dbReference>
<dbReference type="GO" id="GO:0071555">
    <property type="term" value="P:cell wall organization"/>
    <property type="evidence" value="ECO:0007669"/>
    <property type="project" value="UniProtKB-KW"/>
</dbReference>
<keyword evidence="3" id="KW-0134">Cell wall</keyword>
<dbReference type="SUPFAM" id="SSF51126">
    <property type="entry name" value="Pectin lyase-like"/>
    <property type="match status" value="1"/>
</dbReference>
<dbReference type="InterPro" id="IPR006626">
    <property type="entry name" value="PbH1"/>
</dbReference>
<keyword evidence="12" id="KW-1185">Reference proteome</keyword>
<dbReference type="InterPro" id="IPR011050">
    <property type="entry name" value="Pectin_lyase_fold/virulence"/>
</dbReference>
<comment type="caution">
    <text evidence="11">The sequence shown here is derived from an EMBL/GenBank/DDBJ whole genome shotgun (WGS) entry which is preliminary data.</text>
</comment>
<proteinExistence type="inferred from homology"/>
<name>A0AAV0CVH9_9ASTE</name>
<evidence type="ECO:0000256" key="4">
    <source>
        <dbReference type="ARBA" id="ARBA00022525"/>
    </source>
</evidence>
<organism evidence="11 12">
    <name type="scientific">Cuscuta epithymum</name>
    <dbReference type="NCBI Taxonomy" id="186058"/>
    <lineage>
        <taxon>Eukaryota</taxon>
        <taxon>Viridiplantae</taxon>
        <taxon>Streptophyta</taxon>
        <taxon>Embryophyta</taxon>
        <taxon>Tracheophyta</taxon>
        <taxon>Spermatophyta</taxon>
        <taxon>Magnoliopsida</taxon>
        <taxon>eudicotyledons</taxon>
        <taxon>Gunneridae</taxon>
        <taxon>Pentapetalae</taxon>
        <taxon>asterids</taxon>
        <taxon>lamiids</taxon>
        <taxon>Solanales</taxon>
        <taxon>Convolvulaceae</taxon>
        <taxon>Cuscuteae</taxon>
        <taxon>Cuscuta</taxon>
        <taxon>Cuscuta subgen. Cuscuta</taxon>
    </lineage>
</organism>
<evidence type="ECO:0000256" key="10">
    <source>
        <dbReference type="SAM" id="SignalP"/>
    </source>
</evidence>
<evidence type="ECO:0000313" key="12">
    <source>
        <dbReference type="Proteomes" id="UP001152523"/>
    </source>
</evidence>
<comment type="similarity">
    <text evidence="2 9">Belongs to the glycosyl hydrolase 28 family.</text>
</comment>
<dbReference type="AlphaFoldDB" id="A0AAV0CVH9"/>
<sequence length="385" mass="41015">MARRLYLFRPVMTLLLLASSTMAEHTASEPSGSPDDLESKWYEACDSSGEKIISVEEGMLSHGSVTFKGAACTNKDRITFQINGKHQAPDYTVMGSCDAWITFQDVNSVSISGIGILDANGKSLWACKKSGGGDHCPEGATSLSILNSKDVEIEGITLLNSQKFHMAIVGTTTAMIQGVTITADGESPNTDGIHVESSSAVNITHSNVGTGDDCVSIGPRTNGVTIRNLTCGPGHGVSIGSLGREDNEGRVENILVEYVQFTETQNGARIKAVARPEADAVVNQVVFQHLTMTDVTNPVLIDQYYCPDHQKCPQGDSGVKIGNVKFVDIRGSSKSEFAVNLNCSALSKCSNITVSDVELTYNRGKPRASCNNLVGNPCDSVFPSN</sequence>
<dbReference type="Proteomes" id="UP001152523">
    <property type="component" value="Unassembled WGS sequence"/>
</dbReference>
<evidence type="ECO:0000256" key="5">
    <source>
        <dbReference type="ARBA" id="ARBA00022801"/>
    </source>
</evidence>
<evidence type="ECO:0000256" key="3">
    <source>
        <dbReference type="ARBA" id="ARBA00022512"/>
    </source>
</evidence>
<dbReference type="SMART" id="SM00710">
    <property type="entry name" value="PbH1"/>
    <property type="match status" value="6"/>
</dbReference>
<dbReference type="InterPro" id="IPR000743">
    <property type="entry name" value="Glyco_hydro_28"/>
</dbReference>
<feature type="signal peptide" evidence="10">
    <location>
        <begin position="1"/>
        <end position="23"/>
    </location>
</feature>
<keyword evidence="7" id="KW-0961">Cell wall biogenesis/degradation</keyword>
<evidence type="ECO:0000256" key="7">
    <source>
        <dbReference type="ARBA" id="ARBA00023316"/>
    </source>
</evidence>
<keyword evidence="10" id="KW-0732">Signal</keyword>
<dbReference type="PANTHER" id="PTHR31375">
    <property type="match status" value="1"/>
</dbReference>
<dbReference type="GO" id="GO:0005975">
    <property type="term" value="P:carbohydrate metabolic process"/>
    <property type="evidence" value="ECO:0007669"/>
    <property type="project" value="InterPro"/>
</dbReference>
<accession>A0AAV0CVH9</accession>
<dbReference type="InterPro" id="IPR012334">
    <property type="entry name" value="Pectin_lyas_fold"/>
</dbReference>